<dbReference type="Proteomes" id="UP000076532">
    <property type="component" value="Unassembled WGS sequence"/>
</dbReference>
<accession>A0A166KPN8</accession>
<evidence type="ECO:0000313" key="1">
    <source>
        <dbReference type="EMBL" id="KZP22129.1"/>
    </source>
</evidence>
<protein>
    <submittedName>
        <fullName evidence="1">Uncharacterized protein</fullName>
    </submittedName>
</protein>
<keyword evidence="2" id="KW-1185">Reference proteome</keyword>
<evidence type="ECO:0000313" key="2">
    <source>
        <dbReference type="Proteomes" id="UP000076532"/>
    </source>
</evidence>
<gene>
    <name evidence="1" type="ORF">FIBSPDRAFT_860024</name>
</gene>
<organism evidence="1 2">
    <name type="scientific">Athelia psychrophila</name>
    <dbReference type="NCBI Taxonomy" id="1759441"/>
    <lineage>
        <taxon>Eukaryota</taxon>
        <taxon>Fungi</taxon>
        <taxon>Dikarya</taxon>
        <taxon>Basidiomycota</taxon>
        <taxon>Agaricomycotina</taxon>
        <taxon>Agaricomycetes</taxon>
        <taxon>Agaricomycetidae</taxon>
        <taxon>Atheliales</taxon>
        <taxon>Atheliaceae</taxon>
        <taxon>Athelia</taxon>
    </lineage>
</organism>
<reference evidence="1 2" key="1">
    <citation type="journal article" date="2016" name="Mol. Biol. Evol.">
        <title>Comparative Genomics of Early-Diverging Mushroom-Forming Fungi Provides Insights into the Origins of Lignocellulose Decay Capabilities.</title>
        <authorList>
            <person name="Nagy L.G."/>
            <person name="Riley R."/>
            <person name="Tritt A."/>
            <person name="Adam C."/>
            <person name="Daum C."/>
            <person name="Floudas D."/>
            <person name="Sun H."/>
            <person name="Yadav J.S."/>
            <person name="Pangilinan J."/>
            <person name="Larsson K.H."/>
            <person name="Matsuura K."/>
            <person name="Barry K."/>
            <person name="Labutti K."/>
            <person name="Kuo R."/>
            <person name="Ohm R.A."/>
            <person name="Bhattacharya S.S."/>
            <person name="Shirouzu T."/>
            <person name="Yoshinaga Y."/>
            <person name="Martin F.M."/>
            <person name="Grigoriev I.V."/>
            <person name="Hibbett D.S."/>
        </authorList>
    </citation>
    <scope>NUCLEOTIDE SEQUENCE [LARGE SCALE GENOMIC DNA]</scope>
    <source>
        <strain evidence="1 2">CBS 109695</strain>
    </source>
</reference>
<proteinExistence type="predicted"/>
<dbReference type="EMBL" id="KV417542">
    <property type="protein sequence ID" value="KZP22129.1"/>
    <property type="molecule type" value="Genomic_DNA"/>
</dbReference>
<dbReference type="AlphaFoldDB" id="A0A166KPN8"/>
<name>A0A166KPN8_9AGAM</name>
<sequence length="53" mass="5810">MHAYIHATALHRQAAGIVNHHYILLPLVVCSPVSFTRPVFLVGPLPDKPRPSA</sequence>